<dbReference type="AlphaFoldDB" id="A0AAE1Z910"/>
<feature type="compositionally biased region" description="Basic and acidic residues" evidence="1">
    <location>
        <begin position="125"/>
        <end position="156"/>
    </location>
</feature>
<evidence type="ECO:0000313" key="4">
    <source>
        <dbReference type="Proteomes" id="UP001292079"/>
    </source>
</evidence>
<reference evidence="3" key="1">
    <citation type="submission" date="2022-04" db="EMBL/GenBank/DDBJ databases">
        <authorList>
            <person name="Xu L."/>
            <person name="Lv Z."/>
        </authorList>
    </citation>
    <scope>NUCLEOTIDE SEQUENCE</scope>
    <source>
        <strain evidence="3">LV_2022a</strain>
    </source>
</reference>
<comment type="caution">
    <text evidence="3">The sequence shown here is derived from an EMBL/GenBank/DDBJ whole genome shotgun (WGS) entry which is preliminary data.</text>
</comment>
<dbReference type="EMBL" id="JALJAT010000005">
    <property type="protein sequence ID" value="KAK4469771.1"/>
    <property type="molecule type" value="Genomic_DNA"/>
</dbReference>
<sequence length="323" mass="36313">MSSDYSDMPLPPNWESKFDTESGHWFVLYILHSIFINSYSLSRYYINHEAKTTSWDDPRPAYYSAQQIDRLNTYIMGFGERQDLISEFFDVPEISPKSRKNSKSVNRKPCDDRSKDSSVAKTHRGRSEPRGGDRPLRKDTYFKGRNESSRHNRESRSSTCSQNDNQSYHSSTCVSPTTNKKLACDSLLSKALTDNDVDGNVFTNEPVEKVDIKSQIYEQPLQIDNLTNSSLKKCIDTANSTITATGVITTGNNPSIGEQPLNIASTYSSNIVDLNLYSTEKSHRYQPIGPNCNLLGSRIIPHGSNPLLVHGPNPSLVHGSMYK</sequence>
<gene>
    <name evidence="3" type="ORF">MN116_007290</name>
</gene>
<dbReference type="Gene3D" id="2.20.70.10">
    <property type="match status" value="1"/>
</dbReference>
<feature type="region of interest" description="Disordered" evidence="1">
    <location>
        <begin position="96"/>
        <end position="176"/>
    </location>
</feature>
<organism evidence="3 4">
    <name type="scientific">Schistosoma mekongi</name>
    <name type="common">Parasitic worm</name>
    <dbReference type="NCBI Taxonomy" id="38744"/>
    <lineage>
        <taxon>Eukaryota</taxon>
        <taxon>Metazoa</taxon>
        <taxon>Spiralia</taxon>
        <taxon>Lophotrochozoa</taxon>
        <taxon>Platyhelminthes</taxon>
        <taxon>Trematoda</taxon>
        <taxon>Digenea</taxon>
        <taxon>Strigeidida</taxon>
        <taxon>Schistosomatoidea</taxon>
        <taxon>Schistosomatidae</taxon>
        <taxon>Schistosoma</taxon>
    </lineage>
</organism>
<dbReference type="Proteomes" id="UP001292079">
    <property type="component" value="Unassembled WGS sequence"/>
</dbReference>
<evidence type="ECO:0000256" key="1">
    <source>
        <dbReference type="SAM" id="MobiDB-lite"/>
    </source>
</evidence>
<accession>A0AAE1Z910</accession>
<evidence type="ECO:0000313" key="3">
    <source>
        <dbReference type="EMBL" id="KAK4469771.1"/>
    </source>
</evidence>
<feature type="compositionally biased region" description="Polar residues" evidence="1">
    <location>
        <begin position="159"/>
        <end position="176"/>
    </location>
</feature>
<dbReference type="CDD" id="cd00201">
    <property type="entry name" value="WW"/>
    <property type="match status" value="1"/>
</dbReference>
<evidence type="ECO:0000259" key="2">
    <source>
        <dbReference type="PROSITE" id="PS50020"/>
    </source>
</evidence>
<feature type="domain" description="WW" evidence="2">
    <location>
        <begin position="8"/>
        <end position="60"/>
    </location>
</feature>
<keyword evidence="4" id="KW-1185">Reference proteome</keyword>
<name>A0AAE1Z910_SCHME</name>
<reference evidence="3" key="2">
    <citation type="journal article" date="2023" name="Infect Dis Poverty">
        <title>Chromosome-scale genome of the human blood fluke Schistosoma mekongi and its implications for public health.</title>
        <authorList>
            <person name="Zhou M."/>
            <person name="Xu L."/>
            <person name="Xu D."/>
            <person name="Chen W."/>
            <person name="Khan J."/>
            <person name="Hu Y."/>
            <person name="Huang H."/>
            <person name="Wei H."/>
            <person name="Zhang Y."/>
            <person name="Chusongsang P."/>
            <person name="Tanasarnprasert K."/>
            <person name="Hu X."/>
            <person name="Limpanont Y."/>
            <person name="Lv Z."/>
        </authorList>
    </citation>
    <scope>NUCLEOTIDE SEQUENCE</scope>
    <source>
        <strain evidence="3">LV_2022a</strain>
    </source>
</reference>
<proteinExistence type="predicted"/>
<feature type="compositionally biased region" description="Basic and acidic residues" evidence="1">
    <location>
        <begin position="108"/>
        <end position="118"/>
    </location>
</feature>
<dbReference type="PROSITE" id="PS50020">
    <property type="entry name" value="WW_DOMAIN_2"/>
    <property type="match status" value="1"/>
</dbReference>
<feature type="compositionally biased region" description="Basic residues" evidence="1">
    <location>
        <begin position="97"/>
        <end position="106"/>
    </location>
</feature>
<protein>
    <recommendedName>
        <fullName evidence="2">WW domain-containing protein</fullName>
    </recommendedName>
</protein>
<dbReference type="InterPro" id="IPR001202">
    <property type="entry name" value="WW_dom"/>
</dbReference>